<dbReference type="InterPro" id="IPR013517">
    <property type="entry name" value="FG-GAP"/>
</dbReference>
<keyword evidence="1" id="KW-0732">Signal</keyword>
<name>A0A7K4MS35_9ARCH</name>
<protein>
    <submittedName>
        <fullName evidence="2">VCBS repeat-containing protein</fullName>
    </submittedName>
</protein>
<sequence length="115" mass="12547">MKLILFSIILSFGYCKNVFTIHSIDGVEKGILSLHAIDLNGDGYTNLLFSSIESSTIAWLENKGNASYVSHTISKKIKGSVSVFPIDLTGDGNMDVLSNFSCIGNAGHHLCYWCK</sequence>
<dbReference type="AlphaFoldDB" id="A0A7K4MS35"/>
<dbReference type="EMBL" id="JACASV010000137">
    <property type="protein sequence ID" value="NWJ44189.1"/>
    <property type="molecule type" value="Genomic_DNA"/>
</dbReference>
<evidence type="ECO:0000313" key="2">
    <source>
        <dbReference type="EMBL" id="NWJ44189.1"/>
    </source>
</evidence>
<dbReference type="Pfam" id="PF13517">
    <property type="entry name" value="FG-GAP_3"/>
    <property type="match status" value="1"/>
</dbReference>
<reference evidence="2 3" key="1">
    <citation type="journal article" date="2019" name="Environ. Microbiol.">
        <title>Genomics insights into ecotype formation of ammonia-oxidizing archaea in the deep ocean.</title>
        <authorList>
            <person name="Wang Y."/>
            <person name="Huang J.M."/>
            <person name="Cui G.J."/>
            <person name="Nunoura T."/>
            <person name="Takaki Y."/>
            <person name="Li W.L."/>
            <person name="Li J."/>
            <person name="Gao Z.M."/>
            <person name="Takai K."/>
            <person name="Zhang A.Q."/>
            <person name="Stepanauskas R."/>
        </authorList>
    </citation>
    <scope>NUCLEOTIDE SEQUENCE [LARGE SCALE GENOMIC DNA]</scope>
    <source>
        <strain evidence="2 3">L15b</strain>
    </source>
</reference>
<proteinExistence type="predicted"/>
<dbReference type="PANTHER" id="PTHR44103:SF1">
    <property type="entry name" value="PROPROTEIN CONVERTASE P"/>
    <property type="match status" value="1"/>
</dbReference>
<organism evidence="2 3">
    <name type="scientific">Marine Group I thaumarchaeote</name>
    <dbReference type="NCBI Taxonomy" id="2511932"/>
    <lineage>
        <taxon>Archaea</taxon>
        <taxon>Nitrososphaerota</taxon>
        <taxon>Marine Group I</taxon>
    </lineage>
</organism>
<evidence type="ECO:0000313" key="3">
    <source>
        <dbReference type="Proteomes" id="UP000523105"/>
    </source>
</evidence>
<dbReference type="PANTHER" id="PTHR44103">
    <property type="entry name" value="PROPROTEIN CONVERTASE P"/>
    <property type="match status" value="1"/>
</dbReference>
<dbReference type="Proteomes" id="UP000523105">
    <property type="component" value="Unassembled WGS sequence"/>
</dbReference>
<comment type="caution">
    <text evidence="2">The sequence shown here is derived from an EMBL/GenBank/DDBJ whole genome shotgun (WGS) entry which is preliminary data.</text>
</comment>
<accession>A0A7K4MS35</accession>
<dbReference type="InterPro" id="IPR028994">
    <property type="entry name" value="Integrin_alpha_N"/>
</dbReference>
<evidence type="ECO:0000256" key="1">
    <source>
        <dbReference type="ARBA" id="ARBA00022729"/>
    </source>
</evidence>
<gene>
    <name evidence="2" type="ORF">HX837_08345</name>
</gene>
<dbReference type="SUPFAM" id="SSF69318">
    <property type="entry name" value="Integrin alpha N-terminal domain"/>
    <property type="match status" value="1"/>
</dbReference>